<name>A0A9X4XHN3_9FIRM</name>
<sequence length="166" mass="19257">MKLKNIINKKELILIHISLGIVIFLLYYFNVQKAALNYIMFDTVSICFRDLLTVLLTIYVALFGLVVTVCSVLVALGGNPFLKALRSFNQSVHFINKIKISLFCSSSIIIFLSVIYCGFDFSIVYIRLFLVYFIILLSFIFYKHFKEIIKILLNILYREISIEKSK</sequence>
<proteinExistence type="predicted"/>
<keyword evidence="1" id="KW-0812">Transmembrane</keyword>
<feature type="transmembrane region" description="Helical" evidence="1">
    <location>
        <begin position="51"/>
        <end position="77"/>
    </location>
</feature>
<comment type="caution">
    <text evidence="2">The sequence shown here is derived from an EMBL/GenBank/DDBJ whole genome shotgun (WGS) entry which is preliminary data.</text>
</comment>
<keyword evidence="1" id="KW-1133">Transmembrane helix</keyword>
<evidence type="ECO:0000313" key="2">
    <source>
        <dbReference type="EMBL" id="MTK22712.1"/>
    </source>
</evidence>
<keyword evidence="1" id="KW-0472">Membrane</keyword>
<feature type="transmembrane region" description="Helical" evidence="1">
    <location>
        <begin position="12"/>
        <end position="31"/>
    </location>
</feature>
<feature type="transmembrane region" description="Helical" evidence="1">
    <location>
        <begin position="98"/>
        <end position="116"/>
    </location>
</feature>
<protein>
    <submittedName>
        <fullName evidence="2">Uncharacterized protein</fullName>
    </submittedName>
</protein>
<dbReference type="Proteomes" id="UP000487649">
    <property type="component" value="Unassembled WGS sequence"/>
</dbReference>
<evidence type="ECO:0000256" key="1">
    <source>
        <dbReference type="SAM" id="Phobius"/>
    </source>
</evidence>
<dbReference type="AlphaFoldDB" id="A0A9X4XHN3"/>
<dbReference type="RefSeq" id="WP_155223123.1">
    <property type="nucleotide sequence ID" value="NZ_JAMQUV010000055.1"/>
</dbReference>
<reference evidence="2 3" key="1">
    <citation type="journal article" date="2019" name="Nat. Med.">
        <title>A library of human gut bacterial isolates paired with longitudinal multiomics data enables mechanistic microbiome research.</title>
        <authorList>
            <person name="Poyet M."/>
            <person name="Groussin M."/>
            <person name="Gibbons S.M."/>
            <person name="Avila-Pacheco J."/>
            <person name="Jiang X."/>
            <person name="Kearney S.M."/>
            <person name="Perrotta A.R."/>
            <person name="Berdy B."/>
            <person name="Zhao S."/>
            <person name="Lieberman T.D."/>
            <person name="Swanson P.K."/>
            <person name="Smith M."/>
            <person name="Roesemann S."/>
            <person name="Alexander J.E."/>
            <person name="Rich S.A."/>
            <person name="Livny J."/>
            <person name="Vlamakis H."/>
            <person name="Clish C."/>
            <person name="Bullock K."/>
            <person name="Deik A."/>
            <person name="Scott J."/>
            <person name="Pierce K.A."/>
            <person name="Xavier R.J."/>
            <person name="Alm E.J."/>
        </authorList>
    </citation>
    <scope>NUCLEOTIDE SEQUENCE [LARGE SCALE GENOMIC DNA]</scope>
    <source>
        <strain evidence="2 3">BIOML-A198</strain>
    </source>
</reference>
<gene>
    <name evidence="2" type="ORF">GMA92_15040</name>
</gene>
<organism evidence="2 3">
    <name type="scientific">Turicibacter sanguinis</name>
    <dbReference type="NCBI Taxonomy" id="154288"/>
    <lineage>
        <taxon>Bacteria</taxon>
        <taxon>Bacillati</taxon>
        <taxon>Bacillota</taxon>
        <taxon>Erysipelotrichia</taxon>
        <taxon>Erysipelotrichales</taxon>
        <taxon>Turicibacteraceae</taxon>
        <taxon>Turicibacter</taxon>
    </lineage>
</organism>
<feature type="transmembrane region" description="Helical" evidence="1">
    <location>
        <begin position="122"/>
        <end position="142"/>
    </location>
</feature>
<accession>A0A9X4XHN3</accession>
<evidence type="ECO:0000313" key="3">
    <source>
        <dbReference type="Proteomes" id="UP000487649"/>
    </source>
</evidence>
<dbReference type="EMBL" id="WMQE01000051">
    <property type="protein sequence ID" value="MTK22712.1"/>
    <property type="molecule type" value="Genomic_DNA"/>
</dbReference>